<dbReference type="InterPro" id="IPR007138">
    <property type="entry name" value="ABM_dom"/>
</dbReference>
<dbReference type="AlphaFoldDB" id="A0A8H7CCX5"/>
<dbReference type="SUPFAM" id="SSF54909">
    <property type="entry name" value="Dimeric alpha+beta barrel"/>
    <property type="match status" value="1"/>
</dbReference>
<evidence type="ECO:0000259" key="1">
    <source>
        <dbReference type="PROSITE" id="PS51725"/>
    </source>
</evidence>
<dbReference type="EMBL" id="JACAZI010000032">
    <property type="protein sequence ID" value="KAF7330958.1"/>
    <property type="molecule type" value="Genomic_DNA"/>
</dbReference>
<dbReference type="GO" id="GO:0004497">
    <property type="term" value="F:monooxygenase activity"/>
    <property type="evidence" value="ECO:0007669"/>
    <property type="project" value="UniProtKB-KW"/>
</dbReference>
<name>A0A8H7CCX5_9AGAR</name>
<dbReference type="Gene3D" id="3.30.70.100">
    <property type="match status" value="1"/>
</dbReference>
<comment type="caution">
    <text evidence="2">The sequence shown here is derived from an EMBL/GenBank/DDBJ whole genome shotgun (WGS) entry which is preliminary data.</text>
</comment>
<dbReference type="PANTHER" id="PTHR38052">
    <property type="entry name" value="EXPRESSED PROTEIN"/>
    <property type="match status" value="1"/>
</dbReference>
<dbReference type="InterPro" id="IPR011008">
    <property type="entry name" value="Dimeric_a/b-barrel"/>
</dbReference>
<feature type="domain" description="ABM" evidence="1">
    <location>
        <begin position="3"/>
        <end position="93"/>
    </location>
</feature>
<organism evidence="2 3">
    <name type="scientific">Mycena venus</name>
    <dbReference type="NCBI Taxonomy" id="2733690"/>
    <lineage>
        <taxon>Eukaryota</taxon>
        <taxon>Fungi</taxon>
        <taxon>Dikarya</taxon>
        <taxon>Basidiomycota</taxon>
        <taxon>Agaricomycotina</taxon>
        <taxon>Agaricomycetes</taxon>
        <taxon>Agaricomycetidae</taxon>
        <taxon>Agaricales</taxon>
        <taxon>Marasmiineae</taxon>
        <taxon>Mycenaceae</taxon>
        <taxon>Mycena</taxon>
    </lineage>
</organism>
<evidence type="ECO:0000313" key="3">
    <source>
        <dbReference type="Proteomes" id="UP000620124"/>
    </source>
</evidence>
<accession>A0A8H7CCX5</accession>
<dbReference type="PROSITE" id="PS51725">
    <property type="entry name" value="ABM"/>
    <property type="match status" value="1"/>
</dbReference>
<keyword evidence="3" id="KW-1185">Reference proteome</keyword>
<protein>
    <submittedName>
        <fullName evidence="2">Putative Antibiotic biosynthesis monooxygenase</fullName>
    </submittedName>
</protein>
<proteinExistence type="predicted"/>
<dbReference type="OrthoDB" id="194076at2759"/>
<sequence length="95" mass="10561">MVSTVIVHFWTAPGKEQEMKAALKEAAATFLKDEGTLDWFAMQDTKDPNAWSVVERYDGDNGLKIHAENPYFNKFVADIGPLMDPSRGEAGSRAQ</sequence>
<dbReference type="Proteomes" id="UP000620124">
    <property type="component" value="Unassembled WGS sequence"/>
</dbReference>
<keyword evidence="2" id="KW-0503">Monooxygenase</keyword>
<gene>
    <name evidence="2" type="ORF">MVEN_02435700</name>
</gene>
<evidence type="ECO:0000313" key="2">
    <source>
        <dbReference type="EMBL" id="KAF7330958.1"/>
    </source>
</evidence>
<dbReference type="Pfam" id="PF03992">
    <property type="entry name" value="ABM"/>
    <property type="match status" value="1"/>
</dbReference>
<reference evidence="2" key="1">
    <citation type="submission" date="2020-05" db="EMBL/GenBank/DDBJ databases">
        <title>Mycena genomes resolve the evolution of fungal bioluminescence.</title>
        <authorList>
            <person name="Tsai I.J."/>
        </authorList>
    </citation>
    <scope>NUCLEOTIDE SEQUENCE</scope>
    <source>
        <strain evidence="2">CCC161011</strain>
    </source>
</reference>
<keyword evidence="2" id="KW-0560">Oxidoreductase</keyword>
<dbReference type="PANTHER" id="PTHR38052:SF1">
    <property type="entry name" value="ABM DOMAIN-CONTAINING PROTEIN"/>
    <property type="match status" value="1"/>
</dbReference>